<dbReference type="EMBL" id="JADIMG010000047">
    <property type="protein sequence ID" value="MBO8459601.1"/>
    <property type="molecule type" value="Genomic_DNA"/>
</dbReference>
<name>A0A9D9N3Y1_9BACT</name>
<organism evidence="2 3">
    <name type="scientific">Candidatus Gallipaludibacter merdavium</name>
    <dbReference type="NCBI Taxonomy" id="2840839"/>
    <lineage>
        <taxon>Bacteria</taxon>
        <taxon>Pseudomonadati</taxon>
        <taxon>Bacteroidota</taxon>
        <taxon>Bacteroidia</taxon>
        <taxon>Bacteroidales</taxon>
        <taxon>Candidatus Gallipaludibacter</taxon>
    </lineage>
</organism>
<accession>A0A9D9N3Y1</accession>
<evidence type="ECO:0000256" key="1">
    <source>
        <dbReference type="SAM" id="MobiDB-lite"/>
    </source>
</evidence>
<comment type="caution">
    <text evidence="2">The sequence shown here is derived from an EMBL/GenBank/DDBJ whole genome shotgun (WGS) entry which is preliminary data.</text>
</comment>
<evidence type="ECO:0000313" key="3">
    <source>
        <dbReference type="Proteomes" id="UP000823641"/>
    </source>
</evidence>
<dbReference type="AlphaFoldDB" id="A0A9D9N3Y1"/>
<reference evidence="2" key="1">
    <citation type="submission" date="2020-10" db="EMBL/GenBank/DDBJ databases">
        <authorList>
            <person name="Gilroy R."/>
        </authorList>
    </citation>
    <scope>NUCLEOTIDE SEQUENCE</scope>
    <source>
        <strain evidence="2">G3-3990</strain>
    </source>
</reference>
<feature type="compositionally biased region" description="Basic and acidic residues" evidence="1">
    <location>
        <begin position="370"/>
        <end position="379"/>
    </location>
</feature>
<reference evidence="2" key="2">
    <citation type="journal article" date="2021" name="PeerJ">
        <title>Extensive microbial diversity within the chicken gut microbiome revealed by metagenomics and culture.</title>
        <authorList>
            <person name="Gilroy R."/>
            <person name="Ravi A."/>
            <person name="Getino M."/>
            <person name="Pursley I."/>
            <person name="Horton D.L."/>
            <person name="Alikhan N.F."/>
            <person name="Baker D."/>
            <person name="Gharbi K."/>
            <person name="Hall N."/>
            <person name="Watson M."/>
            <person name="Adriaenssens E.M."/>
            <person name="Foster-Nyarko E."/>
            <person name="Jarju S."/>
            <person name="Secka A."/>
            <person name="Antonio M."/>
            <person name="Oren A."/>
            <person name="Chaudhuri R.R."/>
            <person name="La Ragione R."/>
            <person name="Hildebrand F."/>
            <person name="Pallen M.J."/>
        </authorList>
    </citation>
    <scope>NUCLEOTIDE SEQUENCE</scope>
    <source>
        <strain evidence="2">G3-3990</strain>
    </source>
</reference>
<dbReference type="Proteomes" id="UP000823641">
    <property type="component" value="Unassembled WGS sequence"/>
</dbReference>
<sequence>MKISLRFMGNWNAKKIAICILMIAGAGFYSFGQRFEWTADAYTFMDNQSFGGSPYSTRTIMSGFRISPEIGLSWDEGQHRIMIGSHLMKEFGTTNYLDRINFTGYYEYKKKGGNLRNHLLFGAFPREGLLDNYSGLFFCDSIRYYRPNLNGIFWQLGGRNNHINIWVDWVGAQSSTQRESFLIGLSGEQRWKWLFVDLQSYSYFYYLYPILNEVPTAILEQDLQAKASVGVDFSKSFKHLNKLRFSVGAMGGIQKTAKNFSSTYYPIGLVLDLNAEFWYVGTRTTYYYGKPVLRNETPGIIQWSNPFLYGNHYLETEWYIPFFRNDLLTAEASATFHITDNKCFFQQQISLKVNLDRDKLPLKRHFKKKYQPEPPKDEPLPQEPPKAL</sequence>
<gene>
    <name evidence="2" type="ORF">IAA73_04615</name>
</gene>
<proteinExistence type="predicted"/>
<feature type="region of interest" description="Disordered" evidence="1">
    <location>
        <begin position="366"/>
        <end position="388"/>
    </location>
</feature>
<protein>
    <submittedName>
        <fullName evidence="2">Uncharacterized protein</fullName>
    </submittedName>
</protein>
<evidence type="ECO:0000313" key="2">
    <source>
        <dbReference type="EMBL" id="MBO8459601.1"/>
    </source>
</evidence>